<sequence length="144" mass="15388">MEFLRQWILTLVASVFVLTLVHVLLPEGSIKKYASLATGLVMMLAIFSPLAQLSRVDIRGTEVVPKSSAVRMDAAQSAEKLVLGLVASVPGFEAAGVRVEMDETSGRPRSVVVTGAAASEADAEKVRQNIALQLGIGWDEVVIR</sequence>
<feature type="transmembrane region" description="Helical" evidence="1">
    <location>
        <begin position="33"/>
        <end position="51"/>
    </location>
</feature>
<feature type="transmembrane region" description="Helical" evidence="1">
    <location>
        <begin position="6"/>
        <end position="26"/>
    </location>
</feature>
<keyword evidence="3" id="KW-1185">Reference proteome</keyword>
<reference evidence="2" key="1">
    <citation type="submission" date="2020-08" db="EMBL/GenBank/DDBJ databases">
        <title>Genome public.</title>
        <authorList>
            <person name="Liu C."/>
            <person name="Sun Q."/>
        </authorList>
    </citation>
    <scope>NUCLEOTIDE SEQUENCE</scope>
    <source>
        <strain evidence="2">NSJ-53</strain>
    </source>
</reference>
<dbReference type="InterPro" id="IPR014245">
    <property type="entry name" value="Spore_III_AF"/>
</dbReference>
<organism evidence="2 3">
    <name type="scientific">Gehongia tenuis</name>
    <dbReference type="NCBI Taxonomy" id="2763655"/>
    <lineage>
        <taxon>Bacteria</taxon>
        <taxon>Bacillati</taxon>
        <taxon>Bacillota</taxon>
        <taxon>Clostridia</taxon>
        <taxon>Christensenellales</taxon>
        <taxon>Christensenellaceae</taxon>
        <taxon>Gehongia</taxon>
    </lineage>
</organism>
<comment type="caution">
    <text evidence="2">The sequence shown here is derived from an EMBL/GenBank/DDBJ whole genome shotgun (WGS) entry which is preliminary data.</text>
</comment>
<keyword evidence="1" id="KW-0472">Membrane</keyword>
<protein>
    <submittedName>
        <fullName evidence="2">Stage III sporulation protein AF</fullName>
    </submittedName>
</protein>
<dbReference type="EMBL" id="JACRSR010000001">
    <property type="protein sequence ID" value="MBC8531159.1"/>
    <property type="molecule type" value="Genomic_DNA"/>
</dbReference>
<evidence type="ECO:0000256" key="1">
    <source>
        <dbReference type="SAM" id="Phobius"/>
    </source>
</evidence>
<evidence type="ECO:0000313" key="3">
    <source>
        <dbReference type="Proteomes" id="UP000623172"/>
    </source>
</evidence>
<keyword evidence="1" id="KW-0812">Transmembrane</keyword>
<accession>A0A926D486</accession>
<gene>
    <name evidence="2" type="ORF">H8696_04770</name>
</gene>
<evidence type="ECO:0000313" key="2">
    <source>
        <dbReference type="EMBL" id="MBC8531159.1"/>
    </source>
</evidence>
<proteinExistence type="predicted"/>
<name>A0A926D486_9FIRM</name>
<dbReference type="AlphaFoldDB" id="A0A926D486"/>
<dbReference type="Pfam" id="PF09581">
    <property type="entry name" value="Spore_III_AF"/>
    <property type="match status" value="1"/>
</dbReference>
<keyword evidence="1" id="KW-1133">Transmembrane helix</keyword>
<dbReference type="RefSeq" id="WP_249315262.1">
    <property type="nucleotide sequence ID" value="NZ_JACRSR010000001.1"/>
</dbReference>
<dbReference type="Proteomes" id="UP000623172">
    <property type="component" value="Unassembled WGS sequence"/>
</dbReference>